<proteinExistence type="predicted"/>
<dbReference type="Gene3D" id="3.90.180.10">
    <property type="entry name" value="Medium-chain alcohol dehydrogenases, catalytic domain"/>
    <property type="match status" value="1"/>
</dbReference>
<organism evidence="2">
    <name type="scientific">Eremomyces bilateralis CBS 781.70</name>
    <dbReference type="NCBI Taxonomy" id="1392243"/>
    <lineage>
        <taxon>Eukaryota</taxon>
        <taxon>Fungi</taxon>
        <taxon>Dikarya</taxon>
        <taxon>Ascomycota</taxon>
        <taxon>Pezizomycotina</taxon>
        <taxon>Dothideomycetes</taxon>
        <taxon>Dothideomycetes incertae sedis</taxon>
        <taxon>Eremomycetales</taxon>
        <taxon>Eremomycetaceae</taxon>
        <taxon>Eremomyces</taxon>
    </lineage>
</organism>
<evidence type="ECO:0000313" key="3">
    <source>
        <dbReference type="Proteomes" id="UP000504638"/>
    </source>
</evidence>
<name>A0A6G1G595_9PEZI</name>
<evidence type="ECO:0000313" key="2">
    <source>
        <dbReference type="EMBL" id="KAF1812999.1"/>
    </source>
</evidence>
<accession>A0A6G1G595</accession>
<sequence>LPTTIPTLLWSPASKALTLSSYPPPTPTPSQHLIELHSTGLTRGELTWPEPNSCPHPIPGRDFAGIIVGSPPTPSPRPFRPGDRVYALTSFYRPGHARTYSVAETTELARMPATLDFHEAAAVPMSALSAWQGLFTKGGLTAEERSGENEGKSVLITGASGPVGLWALQLARWSGVRSVAVVRTGKEGLVSELGADEVVVYEEGGLREWGEGKVGVEVVFDCAGGKLLKEAWTVAKSGGKVVGIAEPPKDHCPTDGVKEDVKGEWFIVDQDGVMLEKITDLIDAGKVKPVVDSVWKLEEWGKAFDKVETGHPLGRVVVQV</sequence>
<reference evidence="2 4" key="1">
    <citation type="submission" date="2020-01" db="EMBL/GenBank/DDBJ databases">
        <authorList>
            <consortium name="DOE Joint Genome Institute"/>
            <person name="Haridas S."/>
            <person name="Albert R."/>
            <person name="Binder M."/>
            <person name="Bloem J."/>
            <person name="Labutti K."/>
            <person name="Salamov A."/>
            <person name="Andreopoulos B."/>
            <person name="Baker S.E."/>
            <person name="Barry K."/>
            <person name="Bills G."/>
            <person name="Bluhm B.H."/>
            <person name="Cannon C."/>
            <person name="Castanera R."/>
            <person name="Culley D.E."/>
            <person name="Daum C."/>
            <person name="Ezra D."/>
            <person name="Gonzalez J.B."/>
            <person name="Henrissat B."/>
            <person name="Kuo A."/>
            <person name="Liang C."/>
            <person name="Lipzen A."/>
            <person name="Lutzoni F."/>
            <person name="Magnuson J."/>
            <person name="Mondo S."/>
            <person name="Nolan M."/>
            <person name="Ohm R."/>
            <person name="Pangilinan J."/>
            <person name="Park H.-J."/>
            <person name="Ramirez L."/>
            <person name="Alfaro M."/>
            <person name="Sun H."/>
            <person name="Tritt A."/>
            <person name="Yoshinaga Y."/>
            <person name="Zwiers L.-H."/>
            <person name="Turgeon B.G."/>
            <person name="Goodwin S.B."/>
            <person name="Spatafora J.W."/>
            <person name="Crous P.W."/>
            <person name="Grigoriev I.V."/>
        </authorList>
    </citation>
    <scope>NUCLEOTIDE SEQUENCE</scope>
    <source>
        <strain evidence="2 4">CBS 781.70</strain>
    </source>
</reference>
<dbReference type="GeneID" id="54416041"/>
<dbReference type="Pfam" id="PF13602">
    <property type="entry name" value="ADH_zinc_N_2"/>
    <property type="match status" value="1"/>
</dbReference>
<dbReference type="PANTHER" id="PTHR11695:SF647">
    <property type="entry name" value="ENOYL REDUCTASE (ER) DOMAIN-CONTAINING PROTEIN"/>
    <property type="match status" value="1"/>
</dbReference>
<dbReference type="InterPro" id="IPR036291">
    <property type="entry name" value="NAD(P)-bd_dom_sf"/>
</dbReference>
<dbReference type="AlphaFoldDB" id="A0A6G1G595"/>
<dbReference type="SUPFAM" id="SSF50129">
    <property type="entry name" value="GroES-like"/>
    <property type="match status" value="1"/>
</dbReference>
<reference evidence="4" key="2">
    <citation type="submission" date="2020-04" db="EMBL/GenBank/DDBJ databases">
        <authorList>
            <consortium name="NCBI Genome Project"/>
        </authorList>
    </citation>
    <scope>NUCLEOTIDE SEQUENCE</scope>
    <source>
        <strain evidence="4">CBS 781.70</strain>
    </source>
</reference>
<reference evidence="4" key="3">
    <citation type="submission" date="2025-04" db="UniProtKB">
        <authorList>
            <consortium name="RefSeq"/>
        </authorList>
    </citation>
    <scope>IDENTIFICATION</scope>
    <source>
        <strain evidence="4">CBS 781.70</strain>
    </source>
</reference>
<dbReference type="SMART" id="SM00829">
    <property type="entry name" value="PKS_ER"/>
    <property type="match status" value="1"/>
</dbReference>
<dbReference type="CDD" id="cd05289">
    <property type="entry name" value="MDR_like_2"/>
    <property type="match status" value="1"/>
</dbReference>
<protein>
    <submittedName>
        <fullName evidence="2 4">Zinc-binding oxidoreductase</fullName>
    </submittedName>
</protein>
<dbReference type="GO" id="GO:0005739">
    <property type="term" value="C:mitochondrion"/>
    <property type="evidence" value="ECO:0007669"/>
    <property type="project" value="TreeGrafter"/>
</dbReference>
<dbReference type="Proteomes" id="UP000504638">
    <property type="component" value="Unplaced"/>
</dbReference>
<feature type="non-terminal residue" evidence="2">
    <location>
        <position position="1"/>
    </location>
</feature>
<dbReference type="EMBL" id="ML975156">
    <property type="protein sequence ID" value="KAF1812999.1"/>
    <property type="molecule type" value="Genomic_DNA"/>
</dbReference>
<dbReference type="RefSeq" id="XP_033534630.1">
    <property type="nucleotide sequence ID" value="XM_033675471.1"/>
</dbReference>
<evidence type="ECO:0000313" key="4">
    <source>
        <dbReference type="RefSeq" id="XP_033534630.1"/>
    </source>
</evidence>
<feature type="domain" description="Enoyl reductase (ER)" evidence="1">
    <location>
        <begin position="13"/>
        <end position="318"/>
    </location>
</feature>
<feature type="non-terminal residue" evidence="2">
    <location>
        <position position="320"/>
    </location>
</feature>
<dbReference type="SUPFAM" id="SSF51735">
    <property type="entry name" value="NAD(P)-binding Rossmann-fold domains"/>
    <property type="match status" value="1"/>
</dbReference>
<gene>
    <name evidence="2 4" type="ORF">P152DRAFT_368918</name>
</gene>
<dbReference type="InterPro" id="IPR011032">
    <property type="entry name" value="GroES-like_sf"/>
</dbReference>
<dbReference type="GO" id="GO:0016491">
    <property type="term" value="F:oxidoreductase activity"/>
    <property type="evidence" value="ECO:0007669"/>
    <property type="project" value="InterPro"/>
</dbReference>
<dbReference type="Gene3D" id="3.40.50.720">
    <property type="entry name" value="NAD(P)-binding Rossmann-like Domain"/>
    <property type="match status" value="1"/>
</dbReference>
<dbReference type="InterPro" id="IPR050700">
    <property type="entry name" value="YIM1/Zinc_Alcohol_DH_Fams"/>
</dbReference>
<dbReference type="PANTHER" id="PTHR11695">
    <property type="entry name" value="ALCOHOL DEHYDROGENASE RELATED"/>
    <property type="match status" value="1"/>
</dbReference>
<keyword evidence="3" id="KW-1185">Reference proteome</keyword>
<dbReference type="OrthoDB" id="3509362at2759"/>
<dbReference type="InterPro" id="IPR020843">
    <property type="entry name" value="ER"/>
</dbReference>
<evidence type="ECO:0000259" key="1">
    <source>
        <dbReference type="SMART" id="SM00829"/>
    </source>
</evidence>